<feature type="transmembrane region" description="Helical" evidence="1">
    <location>
        <begin position="16"/>
        <end position="37"/>
    </location>
</feature>
<dbReference type="EMBL" id="JAJEQN010000003">
    <property type="protein sequence ID" value="MCC2220423.1"/>
    <property type="molecule type" value="Genomic_DNA"/>
</dbReference>
<organism evidence="2 3">
    <name type="scientific">Anthropogastromicrobium aceti</name>
    <dbReference type="NCBI Taxonomy" id="2981768"/>
    <lineage>
        <taxon>Bacteria</taxon>
        <taxon>Bacillati</taxon>
        <taxon>Bacillota</taxon>
        <taxon>Clostridia</taxon>
        <taxon>Lachnospirales</taxon>
        <taxon>Lachnospiraceae</taxon>
        <taxon>Anthropogastromicrobium</taxon>
    </lineage>
</organism>
<dbReference type="Pfam" id="PF12730">
    <property type="entry name" value="ABC2_membrane_4"/>
    <property type="match status" value="1"/>
</dbReference>
<dbReference type="RefSeq" id="WP_227100336.1">
    <property type="nucleotide sequence ID" value="NZ_JAJEQN010000003.1"/>
</dbReference>
<accession>A0AAE3E2F0</accession>
<evidence type="ECO:0000313" key="2">
    <source>
        <dbReference type="EMBL" id="MCC2220423.1"/>
    </source>
</evidence>
<comment type="caution">
    <text evidence="2">The sequence shown here is derived from an EMBL/GenBank/DDBJ whole genome shotgun (WGS) entry which is preliminary data.</text>
</comment>
<sequence>MSLLTIELQKEKRTGVIPVLIVVGILGAAYALVNFFVRKNTLLSLPLAPMDVLLTQLYGTLLILNMFGIIVATCMIYNMEFKGNAVKKLYMLPVSVPKMYLYKFLILTILLLIAITLQNLALIKIGMTDLPQGTFELPTLILFAAYSFITSMPVLSFLLLISSRFENMWIPLGIGVAGFLSGMALANSDLAILMFHPFVVMLKPAVAMSAQPDKSIALVALTETVLFLAIGLGLANYTHYE</sequence>
<gene>
    <name evidence="2" type="ORF">LKD48_02000</name>
</gene>
<feature type="transmembrane region" description="Helical" evidence="1">
    <location>
        <begin position="100"/>
        <end position="120"/>
    </location>
</feature>
<dbReference type="AlphaFoldDB" id="A0AAE3E2F0"/>
<dbReference type="Proteomes" id="UP001198200">
    <property type="component" value="Unassembled WGS sequence"/>
</dbReference>
<dbReference type="CDD" id="cd21809">
    <property type="entry name" value="ABC-2_lan_permease-like"/>
    <property type="match status" value="1"/>
</dbReference>
<evidence type="ECO:0000256" key="1">
    <source>
        <dbReference type="SAM" id="Phobius"/>
    </source>
</evidence>
<feature type="transmembrane region" description="Helical" evidence="1">
    <location>
        <begin position="57"/>
        <end position="79"/>
    </location>
</feature>
<feature type="transmembrane region" description="Helical" evidence="1">
    <location>
        <begin position="140"/>
        <end position="161"/>
    </location>
</feature>
<reference evidence="2 3" key="1">
    <citation type="submission" date="2021-10" db="EMBL/GenBank/DDBJ databases">
        <title>Anaerobic single-cell dispensing facilitates the cultivation of human gut bacteria.</title>
        <authorList>
            <person name="Afrizal A."/>
        </authorList>
    </citation>
    <scope>NUCLEOTIDE SEQUENCE [LARGE SCALE GENOMIC DNA]</scope>
    <source>
        <strain evidence="2 3">CLA-AA-H224</strain>
    </source>
</reference>
<keyword evidence="1" id="KW-1133">Transmembrane helix</keyword>
<feature type="transmembrane region" description="Helical" evidence="1">
    <location>
        <begin position="168"/>
        <end position="195"/>
    </location>
</feature>
<keyword evidence="3" id="KW-1185">Reference proteome</keyword>
<keyword evidence="1" id="KW-0472">Membrane</keyword>
<protein>
    <submittedName>
        <fullName evidence="2">ABC transporter permease</fullName>
    </submittedName>
</protein>
<proteinExistence type="predicted"/>
<feature type="transmembrane region" description="Helical" evidence="1">
    <location>
        <begin position="215"/>
        <end position="237"/>
    </location>
</feature>
<keyword evidence="1" id="KW-0812">Transmembrane</keyword>
<evidence type="ECO:0000313" key="3">
    <source>
        <dbReference type="Proteomes" id="UP001198200"/>
    </source>
</evidence>
<name>A0AAE3E2F0_9FIRM</name>